<dbReference type="PANTHER" id="PTHR10343:SF81">
    <property type="entry name" value="CRUCIFORM DNA-RECOGNIZING PROTEIN 1-RELATED"/>
    <property type="match status" value="1"/>
</dbReference>
<evidence type="ECO:0000313" key="5">
    <source>
        <dbReference type="EMBL" id="KAE9410538.1"/>
    </source>
</evidence>
<feature type="domain" description="Association with the SNF1 complex (ASC)" evidence="4">
    <location>
        <begin position="285"/>
        <end position="469"/>
    </location>
</feature>
<evidence type="ECO:0000259" key="4">
    <source>
        <dbReference type="SMART" id="SM01010"/>
    </source>
</evidence>
<dbReference type="Gene3D" id="6.20.250.60">
    <property type="match status" value="1"/>
</dbReference>
<dbReference type="InterPro" id="IPR032640">
    <property type="entry name" value="AMPK1_CBM"/>
</dbReference>
<dbReference type="InterPro" id="IPR006828">
    <property type="entry name" value="ASC_dom"/>
</dbReference>
<sequence>MGNNNSKPLPTPSSSGNRPVSQTKKLPRGRSLDLPDLMQPGTQYQTRSQPLEIPTRSTENSRNEFRQPQPNHELDKRLGKRVQRQADVETPAASASPSDTFLPTAPAPTRNATATSILEEGSNIIRSSIPMLLHLTHTAAIPEKIEPVPGHRHIEQKIYWRGGGSSVVLTSDSASVQTIMDRESLTTFSTTVPFLPGTHDVRFTVDGELRIADDLQSAVNDQGILVNYIIVDSQDHTTSPARTHSPPTIVNSQTAFEGGIFANLAQLSLGRSFWSGSSDADGHDPDSSDAFAHYAPQWTTEIPLELIQAAKEEEVYVAYADAFAQQNEMRHRSGDTRHVEQGFVPLPNIPPAPCLPRYLEKVILKSKSCSVGGPLPVTTASGTDVTNGARLSYERMVPVMEALEEPPSSSEAAALNLAAISDDSSVLTVPSHAVLNHLSTSAIKDGVLAVATTVRYKQKYGTLIYFKSA</sequence>
<comment type="similarity">
    <text evidence="1">Belongs to the 5'-AMP-activated protein kinase beta subunit family.</text>
</comment>
<dbReference type="GO" id="GO:0005737">
    <property type="term" value="C:cytoplasm"/>
    <property type="evidence" value="ECO:0007669"/>
    <property type="project" value="TreeGrafter"/>
</dbReference>
<dbReference type="CDD" id="cd02859">
    <property type="entry name" value="E_set_AMPKbeta_like_N"/>
    <property type="match status" value="1"/>
</dbReference>
<feature type="compositionally biased region" description="Polar residues" evidence="3">
    <location>
        <begin position="40"/>
        <end position="58"/>
    </location>
</feature>
<feature type="region of interest" description="Disordered" evidence="3">
    <location>
        <begin position="1"/>
        <end position="108"/>
    </location>
</feature>
<feature type="compositionally biased region" description="Polar residues" evidence="3">
    <location>
        <begin position="1"/>
        <end position="24"/>
    </location>
</feature>
<protein>
    <recommendedName>
        <fullName evidence="4">Association with the SNF1 complex (ASC) domain-containing protein</fullName>
    </recommendedName>
</protein>
<reference evidence="5" key="1">
    <citation type="journal article" date="2019" name="Environ. Microbiol.">
        <title>Fungal ecological strategies reflected in gene transcription - a case study of two litter decomposers.</title>
        <authorList>
            <person name="Barbi F."/>
            <person name="Kohler A."/>
            <person name="Barry K."/>
            <person name="Baskaran P."/>
            <person name="Daum C."/>
            <person name="Fauchery L."/>
            <person name="Ihrmark K."/>
            <person name="Kuo A."/>
            <person name="LaButti K."/>
            <person name="Lipzen A."/>
            <person name="Morin E."/>
            <person name="Grigoriev I.V."/>
            <person name="Henrissat B."/>
            <person name="Lindahl B."/>
            <person name="Martin F."/>
        </authorList>
    </citation>
    <scope>NUCLEOTIDE SEQUENCE</scope>
    <source>
        <strain evidence="5">JB14</strain>
    </source>
</reference>
<evidence type="ECO:0000256" key="1">
    <source>
        <dbReference type="ARBA" id="ARBA00010926"/>
    </source>
</evidence>
<dbReference type="Proteomes" id="UP000799118">
    <property type="component" value="Unassembled WGS sequence"/>
</dbReference>
<dbReference type="Pfam" id="PF04739">
    <property type="entry name" value="AMPKBI"/>
    <property type="match status" value="1"/>
</dbReference>
<dbReference type="GO" id="GO:0007165">
    <property type="term" value="P:signal transduction"/>
    <property type="evidence" value="ECO:0007669"/>
    <property type="project" value="TreeGrafter"/>
</dbReference>
<dbReference type="AlphaFoldDB" id="A0A6A4INL7"/>
<dbReference type="GO" id="GO:0005634">
    <property type="term" value="C:nucleus"/>
    <property type="evidence" value="ECO:0007669"/>
    <property type="project" value="TreeGrafter"/>
</dbReference>
<dbReference type="PANTHER" id="PTHR10343">
    <property type="entry name" value="5'-AMP-ACTIVATED PROTEIN KINASE , BETA SUBUNIT"/>
    <property type="match status" value="1"/>
</dbReference>
<dbReference type="Pfam" id="PF16561">
    <property type="entry name" value="AMPK1_CBM"/>
    <property type="match status" value="1"/>
</dbReference>
<dbReference type="Gene3D" id="2.60.40.10">
    <property type="entry name" value="Immunoglobulins"/>
    <property type="match status" value="1"/>
</dbReference>
<comment type="similarity">
    <text evidence="2">Belongs to the CRP1/MDG1 family.</text>
</comment>
<dbReference type="SUPFAM" id="SSF81296">
    <property type="entry name" value="E set domains"/>
    <property type="match status" value="1"/>
</dbReference>
<evidence type="ECO:0000313" key="6">
    <source>
        <dbReference type="Proteomes" id="UP000799118"/>
    </source>
</evidence>
<gene>
    <name evidence="5" type="ORF">BT96DRAFT_1012062</name>
</gene>
<keyword evidence="6" id="KW-1185">Reference proteome</keyword>
<dbReference type="SUPFAM" id="SSF160219">
    <property type="entry name" value="AMPKBI-like"/>
    <property type="match status" value="1"/>
</dbReference>
<dbReference type="OrthoDB" id="531008at2759"/>
<dbReference type="EMBL" id="ML769385">
    <property type="protein sequence ID" value="KAE9410538.1"/>
    <property type="molecule type" value="Genomic_DNA"/>
</dbReference>
<dbReference type="InterPro" id="IPR050827">
    <property type="entry name" value="CRP1_MDG1_kinase"/>
</dbReference>
<dbReference type="InterPro" id="IPR037256">
    <property type="entry name" value="ASC_dom_sf"/>
</dbReference>
<dbReference type="GO" id="GO:0031588">
    <property type="term" value="C:nucleotide-activated protein kinase complex"/>
    <property type="evidence" value="ECO:0007669"/>
    <property type="project" value="TreeGrafter"/>
</dbReference>
<dbReference type="SMART" id="SM01010">
    <property type="entry name" value="AMPKBI"/>
    <property type="match status" value="1"/>
</dbReference>
<evidence type="ECO:0000256" key="3">
    <source>
        <dbReference type="SAM" id="MobiDB-lite"/>
    </source>
</evidence>
<proteinExistence type="inferred from homology"/>
<name>A0A6A4INL7_9AGAR</name>
<accession>A0A6A4INL7</accession>
<dbReference type="InterPro" id="IPR013783">
    <property type="entry name" value="Ig-like_fold"/>
</dbReference>
<dbReference type="InterPro" id="IPR014756">
    <property type="entry name" value="Ig_E-set"/>
</dbReference>
<organism evidence="5 6">
    <name type="scientific">Gymnopus androsaceus JB14</name>
    <dbReference type="NCBI Taxonomy" id="1447944"/>
    <lineage>
        <taxon>Eukaryota</taxon>
        <taxon>Fungi</taxon>
        <taxon>Dikarya</taxon>
        <taxon>Basidiomycota</taxon>
        <taxon>Agaricomycotina</taxon>
        <taxon>Agaricomycetes</taxon>
        <taxon>Agaricomycetidae</taxon>
        <taxon>Agaricales</taxon>
        <taxon>Marasmiineae</taxon>
        <taxon>Omphalotaceae</taxon>
        <taxon>Gymnopus</taxon>
    </lineage>
</organism>
<dbReference type="GO" id="GO:0019901">
    <property type="term" value="F:protein kinase binding"/>
    <property type="evidence" value="ECO:0007669"/>
    <property type="project" value="TreeGrafter"/>
</dbReference>
<evidence type="ECO:0000256" key="2">
    <source>
        <dbReference type="ARBA" id="ARBA00038216"/>
    </source>
</evidence>